<name>Q7NGE8_GLOVI</name>
<dbReference type="Proteomes" id="UP000000557">
    <property type="component" value="Chromosome"/>
</dbReference>
<dbReference type="InterPro" id="IPR051917">
    <property type="entry name" value="Transposase-Integrase"/>
</dbReference>
<dbReference type="eggNOG" id="COG2826">
    <property type="taxonomic scope" value="Bacteria"/>
</dbReference>
<accession>Q7NGE8</accession>
<gene>
    <name evidence="1" type="ordered locus">glr3223</name>
</gene>
<dbReference type="RefSeq" id="WP_011143213.1">
    <property type="nucleotide sequence ID" value="NC_005125.1"/>
</dbReference>
<dbReference type="OrthoDB" id="9803231at2"/>
<sequence length="105" mass="11897">MIYANHAGLGAYQKYWRQGWRKRQRRGGEKSKRGQIPNRVDIDERPAIAGFKVETGHWEGDTVIGENHQGALVTLVDKHSKYLLVELIKSWRAAPARSVSEGLLS</sequence>
<reference evidence="1 2" key="1">
    <citation type="journal article" date="2003" name="DNA Res.">
        <title>Complete genome structure of Gloeobacter violaceus PCC 7421, a cyanobacterium that lacks thylakoids.</title>
        <authorList>
            <person name="Nakamura Y."/>
            <person name="Kaneko T."/>
            <person name="Sato S."/>
            <person name="Mimuro M."/>
            <person name="Miyashita H."/>
            <person name="Tsuchiya T."/>
            <person name="Sasamoto S."/>
            <person name="Watanabe A."/>
            <person name="Kawashima K."/>
            <person name="Kishida Y."/>
            <person name="Kiyokawa C."/>
            <person name="Kohara M."/>
            <person name="Matsumoto M."/>
            <person name="Matsuno A."/>
            <person name="Nakazaki N."/>
            <person name="Shimpo S."/>
            <person name="Takeuchi C."/>
            <person name="Yamada M."/>
            <person name="Tabata S."/>
        </authorList>
    </citation>
    <scope>NUCLEOTIDE SEQUENCE [LARGE SCALE GENOMIC DNA]</scope>
    <source>
        <strain evidence="2">ATCC 29082 / PCC 7421</strain>
    </source>
</reference>
<organism evidence="1 2">
    <name type="scientific">Gloeobacter violaceus (strain ATCC 29082 / PCC 7421)</name>
    <dbReference type="NCBI Taxonomy" id="251221"/>
    <lineage>
        <taxon>Bacteria</taxon>
        <taxon>Bacillati</taxon>
        <taxon>Cyanobacteriota</taxon>
        <taxon>Cyanophyceae</taxon>
        <taxon>Gloeobacterales</taxon>
        <taxon>Gloeobacteraceae</taxon>
        <taxon>Gloeobacter</taxon>
    </lineage>
</organism>
<dbReference type="EnsemblBacteria" id="BAC91164">
    <property type="protein sequence ID" value="BAC91164"/>
    <property type="gene ID" value="BAC91164"/>
</dbReference>
<reference evidence="1 2" key="2">
    <citation type="journal article" date="2003" name="DNA Res.">
        <title>Complete genome structure of Gloeobacter violaceus PCC 7421, a cyanobacterium that lacks thylakoids (supplement).</title>
        <authorList>
            <person name="Nakamura Y."/>
            <person name="Kaneko T."/>
            <person name="Sato S."/>
            <person name="Mimuro M."/>
            <person name="Miyashita H."/>
            <person name="Tsuchiya T."/>
            <person name="Sasamoto S."/>
            <person name="Watanabe A."/>
            <person name="Kawashima K."/>
            <person name="Kishida Y."/>
            <person name="Kiyokawa C."/>
            <person name="Kohara M."/>
            <person name="Matsumoto M."/>
            <person name="Matsuno A."/>
            <person name="Nakazaki N."/>
            <person name="Shimpo S."/>
            <person name="Takeuchi C."/>
            <person name="Yamada M."/>
            <person name="Tabata S."/>
        </authorList>
    </citation>
    <scope>NUCLEOTIDE SEQUENCE [LARGE SCALE GENOMIC DNA]</scope>
    <source>
        <strain evidence="2">ATCC 29082 / PCC 7421</strain>
    </source>
</reference>
<dbReference type="KEGG" id="gvi:glr3223"/>
<dbReference type="EMBL" id="BA000045">
    <property type="protein sequence ID" value="BAC91164.1"/>
    <property type="molecule type" value="Genomic_DNA"/>
</dbReference>
<evidence type="ECO:0000313" key="2">
    <source>
        <dbReference type="Proteomes" id="UP000000557"/>
    </source>
</evidence>
<dbReference type="HOGENOM" id="CLU_2409925_0_0_3"/>
<dbReference type="PANTHER" id="PTHR10948">
    <property type="entry name" value="TRANSPOSASE"/>
    <property type="match status" value="1"/>
</dbReference>
<evidence type="ECO:0000313" key="1">
    <source>
        <dbReference type="EMBL" id="BAC91164.1"/>
    </source>
</evidence>
<keyword evidence="2" id="KW-1185">Reference proteome</keyword>
<dbReference type="InParanoid" id="Q7NGE8"/>
<dbReference type="PANTHER" id="PTHR10948:SF23">
    <property type="entry name" value="TRANSPOSASE INSI FOR INSERTION SEQUENCE ELEMENT IS30A-RELATED"/>
    <property type="match status" value="1"/>
</dbReference>
<dbReference type="AlphaFoldDB" id="Q7NGE8"/>
<protein>
    <submittedName>
        <fullName evidence="1">Glr3223 protein</fullName>
    </submittedName>
</protein>
<proteinExistence type="predicted"/>